<dbReference type="FunFam" id="1.50.10.10:FF:000023">
    <property type="entry name" value="Protein-glucosylgalactosylhydroxylysine glucosidase"/>
    <property type="match status" value="1"/>
</dbReference>
<evidence type="ECO:0000256" key="8">
    <source>
        <dbReference type="ARBA" id="ARBA00079982"/>
    </source>
</evidence>
<dbReference type="Proteomes" id="UP001153620">
    <property type="component" value="Chromosome 1"/>
</dbReference>
<dbReference type="OrthoDB" id="200349at2759"/>
<comment type="catalytic activity">
    <reaction evidence="4">
        <text>(5R)-5-O-[alpha-D-glucosyl-(1-&gt;2)-beta-D-galactosyl]-5-hydroxy-L-lysyl-[collagen] + H2O = (5R)-5-O-(beta-D-galactosyl)-5-hydroxy-L-lysyl-[collagen] + D-glucose</text>
        <dbReference type="Rhea" id="RHEA:11068"/>
        <dbReference type="Rhea" id="RHEA-COMP:12753"/>
        <dbReference type="Rhea" id="RHEA-COMP:12754"/>
        <dbReference type="ChEBI" id="CHEBI:4167"/>
        <dbReference type="ChEBI" id="CHEBI:15377"/>
        <dbReference type="ChEBI" id="CHEBI:133443"/>
        <dbReference type="ChEBI" id="CHEBI:133452"/>
        <dbReference type="EC" id="3.2.1.107"/>
    </reaction>
</comment>
<reference evidence="10" key="2">
    <citation type="submission" date="2022-10" db="EMBL/GenBank/DDBJ databases">
        <authorList>
            <consortium name="ENA_rothamsted_submissions"/>
            <consortium name="culmorum"/>
            <person name="King R."/>
        </authorList>
    </citation>
    <scope>NUCLEOTIDE SEQUENCE</scope>
</reference>
<comment type="similarity">
    <text evidence="1">Belongs to the glycosyl hydrolase 65 family.</text>
</comment>
<evidence type="ECO:0000256" key="1">
    <source>
        <dbReference type="ARBA" id="ARBA00006768"/>
    </source>
</evidence>
<protein>
    <recommendedName>
        <fullName evidence="7">Protein-glucosylgalactosylhydroxylysine glucosidase</fullName>
        <ecNumber evidence="6">3.2.1.107</ecNumber>
    </recommendedName>
    <alternativeName>
        <fullName evidence="8">Acid trehalase-like protein 1</fullName>
    </alternativeName>
</protein>
<dbReference type="Pfam" id="PF03632">
    <property type="entry name" value="Glyco_hydro_65m"/>
    <property type="match status" value="1"/>
</dbReference>
<dbReference type="PANTHER" id="PTHR11051:SF8">
    <property type="entry name" value="PROTEIN-GLUCOSYLGALACTOSYLHYDROXYLYSINE GLUCOSIDASE"/>
    <property type="match status" value="1"/>
</dbReference>
<feature type="domain" description="Glycoside hydrolase family 65 central catalytic" evidence="9">
    <location>
        <begin position="363"/>
        <end position="568"/>
    </location>
</feature>
<dbReference type="InterPro" id="IPR012341">
    <property type="entry name" value="6hp_glycosidase-like_sf"/>
</dbReference>
<gene>
    <name evidence="10" type="ORF">CHIRRI_LOCUS1921</name>
</gene>
<evidence type="ECO:0000313" key="11">
    <source>
        <dbReference type="Proteomes" id="UP001153620"/>
    </source>
</evidence>
<evidence type="ECO:0000256" key="6">
    <source>
        <dbReference type="ARBA" id="ARBA00066430"/>
    </source>
</evidence>
<keyword evidence="2" id="KW-0378">Hydrolase</keyword>
<dbReference type="PANTHER" id="PTHR11051">
    <property type="entry name" value="GLYCOSYL HYDROLASE-RELATED"/>
    <property type="match status" value="1"/>
</dbReference>
<evidence type="ECO:0000259" key="9">
    <source>
        <dbReference type="Pfam" id="PF03632"/>
    </source>
</evidence>
<name>A0A9N9RLE6_9DIPT</name>
<evidence type="ECO:0000256" key="5">
    <source>
        <dbReference type="ARBA" id="ARBA00053339"/>
    </source>
</evidence>
<evidence type="ECO:0000256" key="3">
    <source>
        <dbReference type="ARBA" id="ARBA00023295"/>
    </source>
</evidence>
<evidence type="ECO:0000313" key="10">
    <source>
        <dbReference type="EMBL" id="CAG9798946.1"/>
    </source>
</evidence>
<dbReference type="InterPro" id="IPR005195">
    <property type="entry name" value="Glyco_hydro_65_M"/>
</dbReference>
<comment type="function">
    <text evidence="5">Catalyzes the hydrolysis of glucose from the disaccharide unit linked to hydroxylysine residues of collagen and collagen-like proteins.</text>
</comment>
<dbReference type="EC" id="3.2.1.107" evidence="6"/>
<evidence type="ECO:0000256" key="4">
    <source>
        <dbReference type="ARBA" id="ARBA00051415"/>
    </source>
</evidence>
<proteinExistence type="inferred from homology"/>
<accession>A0A9N9RLE6</accession>
<reference evidence="10" key="1">
    <citation type="submission" date="2022-01" db="EMBL/GenBank/DDBJ databases">
        <authorList>
            <person name="King R."/>
        </authorList>
    </citation>
    <scope>NUCLEOTIDE SEQUENCE</scope>
</reference>
<sequence length="698" mass="80313">MIQLNCVELLFVIGCVLVCGSKGNLIQYLSRNNKPFFMIQTNDIIGNGSGNDYNHNTDDDHFIFTTKSIPKDSKLLPTLSNGHIGFTLFSDSVYMNALYNGHGGLSHRACIPNFSNIQLTNCGAVEKCKYTLNAKNGYFMVEMNVGNEFYVTHLIYAHRYYNRAVVNQFFIQRLRSKDDIEVKIYQNISGSNINNETQAAQAKDDLEFTKNETIHFNENDFQLLCGHIVEMERLTQEEPIHQEENACVLWNHVPEQLTLSKMASSISYKFVMAVDIHEADVRQEMIDVFSITNDDLLISHINEWKRFWNNFRIEINGNDELLRAIISSTFNIACNLPSERVNLPQQHPFYGLSPTGLGRGNLDDYEGHNFWDTEIFMFPTIALINHFWAKSLLHYRYIMLNSAREYAKLTGYKGARFPWESAATGYETIQPNYEYIAEYQHHITGDISFAMQQYFALTQDVQWAKDEGCEMAQDIAKFWESRVNLNETNGLYEIDHIMGPDEDHCDTKNNVYTNVVAINALKFGSLMRTLCTEMNHTTEDKWLKIAKNMKIIYDEVLNYHPEYEGYNKGMKVKQADTILIGYPLQFPMNESTRRNDLNFYMHATRKSGPAMTYSMFAINYLDIDDVADANEMLNKSFKPYIRKPFNVWSEVVEGEEGAANFITGAGGFLQAIFNGYLGIRIHLKYLELKNPQLLEGSS</sequence>
<dbReference type="GO" id="GO:0005975">
    <property type="term" value="P:carbohydrate metabolic process"/>
    <property type="evidence" value="ECO:0007669"/>
    <property type="project" value="InterPro"/>
</dbReference>
<evidence type="ECO:0000256" key="7">
    <source>
        <dbReference type="ARBA" id="ARBA00071505"/>
    </source>
</evidence>
<keyword evidence="11" id="KW-1185">Reference proteome</keyword>
<dbReference type="SUPFAM" id="SSF48208">
    <property type="entry name" value="Six-hairpin glycosidases"/>
    <property type="match status" value="1"/>
</dbReference>
<dbReference type="EMBL" id="OU895877">
    <property type="protein sequence ID" value="CAG9798946.1"/>
    <property type="molecule type" value="Genomic_DNA"/>
</dbReference>
<dbReference type="GO" id="GO:0047402">
    <property type="term" value="F:protein-glucosylgalactosylhydroxylysine glucosidase activity"/>
    <property type="evidence" value="ECO:0007669"/>
    <property type="project" value="UniProtKB-EC"/>
</dbReference>
<organism evidence="10 11">
    <name type="scientific">Chironomus riparius</name>
    <dbReference type="NCBI Taxonomy" id="315576"/>
    <lineage>
        <taxon>Eukaryota</taxon>
        <taxon>Metazoa</taxon>
        <taxon>Ecdysozoa</taxon>
        <taxon>Arthropoda</taxon>
        <taxon>Hexapoda</taxon>
        <taxon>Insecta</taxon>
        <taxon>Pterygota</taxon>
        <taxon>Neoptera</taxon>
        <taxon>Endopterygota</taxon>
        <taxon>Diptera</taxon>
        <taxon>Nematocera</taxon>
        <taxon>Chironomoidea</taxon>
        <taxon>Chironomidae</taxon>
        <taxon>Chironominae</taxon>
        <taxon>Chironomus</taxon>
    </lineage>
</organism>
<evidence type="ECO:0000256" key="2">
    <source>
        <dbReference type="ARBA" id="ARBA00022801"/>
    </source>
</evidence>
<keyword evidence="3" id="KW-0326">Glycosidase</keyword>
<dbReference type="InterPro" id="IPR008928">
    <property type="entry name" value="6-hairpin_glycosidase_sf"/>
</dbReference>
<dbReference type="Gene3D" id="1.50.10.10">
    <property type="match status" value="1"/>
</dbReference>
<dbReference type="AlphaFoldDB" id="A0A9N9RLE6"/>